<dbReference type="GO" id="GO:0030054">
    <property type="term" value="C:cell junction"/>
    <property type="evidence" value="ECO:0007669"/>
    <property type="project" value="TreeGrafter"/>
</dbReference>
<keyword evidence="2" id="KW-0597">Phosphoprotein</keyword>
<dbReference type="EnsemblMetazoa" id="XM_024225865.1">
    <property type="protein sequence ID" value="XP_024081633.1"/>
    <property type="gene ID" value="LOC106665054"/>
</dbReference>
<keyword evidence="10" id="KW-1185">Reference proteome</keyword>
<dbReference type="GO" id="GO:0019901">
    <property type="term" value="F:protein kinase binding"/>
    <property type="evidence" value="ECO:0007669"/>
    <property type="project" value="TreeGrafter"/>
</dbReference>
<name>A0A8I6RR91_CIMLE</name>
<dbReference type="RefSeq" id="XP_024081633.1">
    <property type="nucleotide sequence ID" value="XM_024225865.1"/>
</dbReference>
<accession>A0A8I6RR91</accession>
<evidence type="ECO:0000256" key="4">
    <source>
        <dbReference type="ARBA" id="ARBA00022912"/>
    </source>
</evidence>
<dbReference type="Pfam" id="PF00102">
    <property type="entry name" value="Y_phosphatase"/>
    <property type="match status" value="2"/>
</dbReference>
<feature type="compositionally biased region" description="Polar residues" evidence="5">
    <location>
        <begin position="619"/>
        <end position="634"/>
    </location>
</feature>
<dbReference type="EnsemblMetazoa" id="XM_014391215.2">
    <property type="protein sequence ID" value="XP_014246701.1"/>
    <property type="gene ID" value="LOC106665054"/>
</dbReference>
<evidence type="ECO:0000259" key="8">
    <source>
        <dbReference type="PROSITE" id="PS50056"/>
    </source>
</evidence>
<evidence type="ECO:0000256" key="2">
    <source>
        <dbReference type="ARBA" id="ARBA00022553"/>
    </source>
</evidence>
<organism evidence="9 10">
    <name type="scientific">Cimex lectularius</name>
    <name type="common">Bed bug</name>
    <name type="synonym">Acanthia lectularia</name>
    <dbReference type="NCBI Taxonomy" id="79782"/>
    <lineage>
        <taxon>Eukaryota</taxon>
        <taxon>Metazoa</taxon>
        <taxon>Ecdysozoa</taxon>
        <taxon>Arthropoda</taxon>
        <taxon>Hexapoda</taxon>
        <taxon>Insecta</taxon>
        <taxon>Pterygota</taxon>
        <taxon>Neoptera</taxon>
        <taxon>Paraneoptera</taxon>
        <taxon>Hemiptera</taxon>
        <taxon>Heteroptera</taxon>
        <taxon>Panheteroptera</taxon>
        <taxon>Cimicomorpha</taxon>
        <taxon>Cimicidae</taxon>
        <taxon>Cimex</taxon>
    </lineage>
</organism>
<dbReference type="RefSeq" id="XP_014246701.1">
    <property type="nucleotide sequence ID" value="XM_014391215.2"/>
</dbReference>
<dbReference type="GeneID" id="106665054"/>
<dbReference type="KEGG" id="clec:106665054"/>
<feature type="compositionally biased region" description="Polar residues" evidence="5">
    <location>
        <begin position="558"/>
        <end position="569"/>
    </location>
</feature>
<keyword evidence="6" id="KW-0812">Transmembrane</keyword>
<protein>
    <recommendedName>
        <fullName evidence="1">protein-tyrosine-phosphatase</fullName>
        <ecNumber evidence="1">3.1.3.48</ecNumber>
    </recommendedName>
</protein>
<evidence type="ECO:0000313" key="9">
    <source>
        <dbReference type="EnsemblMetazoa" id="XP_014246701.1"/>
    </source>
</evidence>
<dbReference type="AlphaFoldDB" id="A0A8I6RR91"/>
<dbReference type="PROSITE" id="PS50056">
    <property type="entry name" value="TYR_PHOSPHATASE_2"/>
    <property type="match status" value="1"/>
</dbReference>
<keyword evidence="6" id="KW-0472">Membrane</keyword>
<feature type="compositionally biased region" description="Basic and acidic residues" evidence="5">
    <location>
        <begin position="476"/>
        <end position="488"/>
    </location>
</feature>
<feature type="transmembrane region" description="Helical" evidence="6">
    <location>
        <begin position="53"/>
        <end position="75"/>
    </location>
</feature>
<keyword evidence="3" id="KW-0378">Hydrolase</keyword>
<dbReference type="GO" id="GO:0007165">
    <property type="term" value="P:signal transduction"/>
    <property type="evidence" value="ECO:0007669"/>
    <property type="project" value="TreeGrafter"/>
</dbReference>
<dbReference type="PRINTS" id="PR00700">
    <property type="entry name" value="PRTYPHPHTASE"/>
</dbReference>
<evidence type="ECO:0000259" key="7">
    <source>
        <dbReference type="PROSITE" id="PS50055"/>
    </source>
</evidence>
<dbReference type="GO" id="GO:0048666">
    <property type="term" value="P:neuron development"/>
    <property type="evidence" value="ECO:0007669"/>
    <property type="project" value="UniProtKB-ARBA"/>
</dbReference>
<dbReference type="InterPro" id="IPR016130">
    <property type="entry name" value="Tyr_Pase_AS"/>
</dbReference>
<dbReference type="PROSITE" id="PS00383">
    <property type="entry name" value="TYR_PHOSPHATASE_1"/>
    <property type="match status" value="1"/>
</dbReference>
<dbReference type="InterPro" id="IPR000387">
    <property type="entry name" value="Tyr_Pase_dom"/>
</dbReference>
<dbReference type="EC" id="3.1.3.48" evidence="1"/>
<evidence type="ECO:0000256" key="3">
    <source>
        <dbReference type="ARBA" id="ARBA00022801"/>
    </source>
</evidence>
<dbReference type="GO" id="GO:0004725">
    <property type="term" value="F:protein tyrosine phosphatase activity"/>
    <property type="evidence" value="ECO:0007669"/>
    <property type="project" value="UniProtKB-EC"/>
</dbReference>
<keyword evidence="6" id="KW-1133">Transmembrane helix</keyword>
<feature type="region of interest" description="Disordered" evidence="5">
    <location>
        <begin position="558"/>
        <end position="657"/>
    </location>
</feature>
<dbReference type="InterPro" id="IPR000242">
    <property type="entry name" value="PTP_cat"/>
</dbReference>
<dbReference type="SMART" id="SM00404">
    <property type="entry name" value="PTPc_motif"/>
    <property type="match status" value="1"/>
</dbReference>
<dbReference type="PROSITE" id="PS50055">
    <property type="entry name" value="TYR_PHOSPHATASE_PTP"/>
    <property type="match status" value="1"/>
</dbReference>
<dbReference type="OrthoDB" id="9993594at2759"/>
<dbReference type="PANTHER" id="PTHR46198">
    <property type="entry name" value="PROTEIN-TYROSINE-PHOSPHATASE"/>
    <property type="match status" value="1"/>
</dbReference>
<dbReference type="GO" id="GO:0005829">
    <property type="term" value="C:cytosol"/>
    <property type="evidence" value="ECO:0007669"/>
    <property type="project" value="TreeGrafter"/>
</dbReference>
<keyword evidence="4" id="KW-0904">Protein phosphatase</keyword>
<dbReference type="Gene3D" id="3.90.190.10">
    <property type="entry name" value="Protein tyrosine phosphatase superfamily"/>
    <property type="match status" value="2"/>
</dbReference>
<feature type="domain" description="Tyrosine specific protein phosphatases" evidence="8">
    <location>
        <begin position="660"/>
        <end position="724"/>
    </location>
</feature>
<reference evidence="9" key="1">
    <citation type="submission" date="2022-01" db="UniProtKB">
        <authorList>
            <consortium name="EnsemblMetazoa"/>
        </authorList>
    </citation>
    <scope>IDENTIFICATION</scope>
</reference>
<proteinExistence type="predicted"/>
<evidence type="ECO:0000256" key="6">
    <source>
        <dbReference type="SAM" id="Phobius"/>
    </source>
</evidence>
<dbReference type="PANTHER" id="PTHR46198:SF4">
    <property type="entry name" value="PROTEIN-TYROSINE-PHOSPHATASE"/>
    <property type="match status" value="1"/>
</dbReference>
<evidence type="ECO:0000256" key="1">
    <source>
        <dbReference type="ARBA" id="ARBA00013064"/>
    </source>
</evidence>
<feature type="region of interest" description="Disordered" evidence="5">
    <location>
        <begin position="459"/>
        <end position="488"/>
    </location>
</feature>
<dbReference type="GO" id="GO:0005886">
    <property type="term" value="C:plasma membrane"/>
    <property type="evidence" value="ECO:0007669"/>
    <property type="project" value="TreeGrafter"/>
</dbReference>
<dbReference type="SMART" id="SM00194">
    <property type="entry name" value="PTPc"/>
    <property type="match status" value="1"/>
</dbReference>
<evidence type="ECO:0000256" key="5">
    <source>
        <dbReference type="SAM" id="MobiDB-lite"/>
    </source>
</evidence>
<evidence type="ECO:0000313" key="10">
    <source>
        <dbReference type="Proteomes" id="UP000494040"/>
    </source>
</evidence>
<feature type="compositionally biased region" description="Polar residues" evidence="5">
    <location>
        <begin position="581"/>
        <end position="603"/>
    </location>
</feature>
<dbReference type="InterPro" id="IPR003595">
    <property type="entry name" value="Tyr_Pase_cat"/>
</dbReference>
<dbReference type="InterPro" id="IPR029021">
    <property type="entry name" value="Prot-tyrosine_phosphatase-like"/>
</dbReference>
<dbReference type="PRINTS" id="PR01778">
    <property type="entry name" value="KIMPTPASE"/>
</dbReference>
<feature type="domain" description="Tyrosine-protein phosphatase" evidence="7">
    <location>
        <begin position="233"/>
        <end position="733"/>
    </location>
</feature>
<dbReference type="InterPro" id="IPR008356">
    <property type="entry name" value="Tyr_Pase_KIM-con"/>
</dbReference>
<dbReference type="Proteomes" id="UP000494040">
    <property type="component" value="Unassembled WGS sequence"/>
</dbReference>
<dbReference type="SUPFAM" id="SSF52799">
    <property type="entry name" value="(Phosphotyrosine protein) phosphatases II"/>
    <property type="match status" value="2"/>
</dbReference>
<feature type="compositionally biased region" description="Low complexity" evidence="5">
    <location>
        <begin position="604"/>
        <end position="616"/>
    </location>
</feature>
<sequence length="743" mass="82462">MENHKTPFRYHQFFTRSDNQFTEDGFKMPTGLSSGSIHLPWRGESGTVLFEHWQFIVLVSLASALALAFIVLVWLKAQMSSQEKRSSAGEGGGDEIESTQWICHPVIQPTVTEQCESLPQEQHPPCASAHSVVTEAVSGGESKMGRGGGKIKGLLERRGSSASLTIDLVHQENIAVTPMRECTTEEYLLSASNVLTRQQLRSCLKDVRAIHREFWDLPLNHPDKILVPGSWAKNRYRTVIPNENTRVHLPTDDTSTDNLSGYINANYIKGYDVEQKAFIATQGPMTNTVNDLWEMVWSERSPVIVMITKLWEKSRPKCEAYLPTETNVAVMYGKMSVSVTNVVNKDGYTIRNVQLQKDEEVRKLLHYWFDSWPDHKTPANAHSLLSLAKEVETARFQGVPQRRPSAVWLSGPPPVKDTISPIINFGPLEIKADEEGETFGPMSLDINPQAVNVELLRDESKTMSYESSPSKKRTKQSADYERTEQRQDKCFFKSPFPSDSVVFKFGSPHRINERSKSEESRDSSTAFDFDMLAATADDSLSKNADTVLWKLEKLSTNSTGSYETAQSPGWSIDKSGKLSVDSPNYTAETSPLTGSDRSPFRTNSSFDSPAFSSSGSKRWPTQSSGDSSIWTASEDSPIEGTSPKMPGPVSPGLLSPRWLEGNRGTPVGPVIVHCSAGIGRTGCFIAICIGVSQLLSENSVDILGIVCKMRHDRGGMVQTAEQYEFIHRALAMFERSLPDQSGE</sequence>